<dbReference type="InterPro" id="IPR000843">
    <property type="entry name" value="HTH_LacI"/>
</dbReference>
<dbReference type="PANTHER" id="PTHR30146:SF109">
    <property type="entry name" value="HTH-TYPE TRANSCRIPTIONAL REGULATOR GALS"/>
    <property type="match status" value="1"/>
</dbReference>
<evidence type="ECO:0000313" key="5">
    <source>
        <dbReference type="EMBL" id="SEP29438.1"/>
    </source>
</evidence>
<dbReference type="Pfam" id="PF13377">
    <property type="entry name" value="Peripla_BP_3"/>
    <property type="match status" value="1"/>
</dbReference>
<gene>
    <name evidence="5" type="ORF">SAMN04490178_11713</name>
</gene>
<dbReference type="GO" id="GO:0003700">
    <property type="term" value="F:DNA-binding transcription factor activity"/>
    <property type="evidence" value="ECO:0007669"/>
    <property type="project" value="TreeGrafter"/>
</dbReference>
<sequence length="343" mass="37115">MKTADSANGNAATIKDVARQAGVSIATVSRILNGSAGVSPALTERVQQAVDALGYQPNAVARALKVKESHSIGLIIPDIENPFFPALVRGVEDMARSHDYAVILCNSDGVGSEEERYIRLLHGKQVDGVIFTGGANSDSSMELLSSLPIPTVSLDRQSKRVHMSSVVVDNVYGAALAVRHLVELGGRRIAFIGGSPQLSVAAERFKGYGQVLAEYGLPLDEGLILHGDFTYDSGYQNAWLLLEKEREFDAVFAANDMIAIGVIECLAARGIRVPQDVRVAGYDDIRLAGWYKPALTTVRQPVYEMGQEAVRLLLHLLGSPTQDMVEKRFRPELIVRQSTGGDE</sequence>
<evidence type="ECO:0000256" key="3">
    <source>
        <dbReference type="ARBA" id="ARBA00023163"/>
    </source>
</evidence>
<dbReference type="InterPro" id="IPR010982">
    <property type="entry name" value="Lambda_DNA-bd_dom_sf"/>
</dbReference>
<dbReference type="PROSITE" id="PS00356">
    <property type="entry name" value="HTH_LACI_1"/>
    <property type="match status" value="1"/>
</dbReference>
<keyword evidence="2" id="KW-0238">DNA-binding</keyword>
<dbReference type="Gene3D" id="3.40.50.2300">
    <property type="match status" value="2"/>
</dbReference>
<keyword evidence="1" id="KW-0805">Transcription regulation</keyword>
<dbReference type="EMBL" id="FODY01000017">
    <property type="protein sequence ID" value="SEP29438.1"/>
    <property type="molecule type" value="Genomic_DNA"/>
</dbReference>
<dbReference type="AlphaFoldDB" id="A0A1H8WQS3"/>
<feature type="domain" description="HTH lacI-type" evidence="4">
    <location>
        <begin position="12"/>
        <end position="66"/>
    </location>
</feature>
<dbReference type="InterPro" id="IPR028082">
    <property type="entry name" value="Peripla_BP_I"/>
</dbReference>
<dbReference type="InterPro" id="IPR046335">
    <property type="entry name" value="LacI/GalR-like_sensor"/>
</dbReference>
<dbReference type="OrthoDB" id="9784962at2"/>
<evidence type="ECO:0000256" key="2">
    <source>
        <dbReference type="ARBA" id="ARBA00023125"/>
    </source>
</evidence>
<protein>
    <submittedName>
        <fullName evidence="5">Transcriptional regulator, LacI family</fullName>
    </submittedName>
</protein>
<dbReference type="SUPFAM" id="SSF47413">
    <property type="entry name" value="lambda repressor-like DNA-binding domains"/>
    <property type="match status" value="1"/>
</dbReference>
<dbReference type="CDD" id="cd01392">
    <property type="entry name" value="HTH_LacI"/>
    <property type="match status" value="1"/>
</dbReference>
<dbReference type="Proteomes" id="UP000198847">
    <property type="component" value="Unassembled WGS sequence"/>
</dbReference>
<dbReference type="PANTHER" id="PTHR30146">
    <property type="entry name" value="LACI-RELATED TRANSCRIPTIONAL REPRESSOR"/>
    <property type="match status" value="1"/>
</dbReference>
<dbReference type="PRINTS" id="PR00036">
    <property type="entry name" value="HTHLACI"/>
</dbReference>
<evidence type="ECO:0000256" key="1">
    <source>
        <dbReference type="ARBA" id="ARBA00023015"/>
    </source>
</evidence>
<dbReference type="GO" id="GO:0000976">
    <property type="term" value="F:transcription cis-regulatory region binding"/>
    <property type="evidence" value="ECO:0007669"/>
    <property type="project" value="TreeGrafter"/>
</dbReference>
<dbReference type="Pfam" id="PF00356">
    <property type="entry name" value="LacI"/>
    <property type="match status" value="1"/>
</dbReference>
<dbReference type="STRING" id="112903.SAMN04490178_11713"/>
<dbReference type="PROSITE" id="PS50932">
    <property type="entry name" value="HTH_LACI_2"/>
    <property type="match status" value="1"/>
</dbReference>
<dbReference type="SMART" id="SM00354">
    <property type="entry name" value="HTH_LACI"/>
    <property type="match status" value="1"/>
</dbReference>
<dbReference type="Gene3D" id="1.10.260.40">
    <property type="entry name" value="lambda repressor-like DNA-binding domains"/>
    <property type="match status" value="1"/>
</dbReference>
<keyword evidence="6" id="KW-1185">Reference proteome</keyword>
<name>A0A1H8WQS3_9FIRM</name>
<evidence type="ECO:0000259" key="4">
    <source>
        <dbReference type="PROSITE" id="PS50932"/>
    </source>
</evidence>
<organism evidence="5 6">
    <name type="scientific">Propionispora vibrioides</name>
    <dbReference type="NCBI Taxonomy" id="112903"/>
    <lineage>
        <taxon>Bacteria</taxon>
        <taxon>Bacillati</taxon>
        <taxon>Bacillota</taxon>
        <taxon>Negativicutes</taxon>
        <taxon>Selenomonadales</taxon>
        <taxon>Sporomusaceae</taxon>
        <taxon>Propionispora</taxon>
    </lineage>
</organism>
<evidence type="ECO:0000313" key="6">
    <source>
        <dbReference type="Proteomes" id="UP000198847"/>
    </source>
</evidence>
<reference evidence="5 6" key="1">
    <citation type="submission" date="2016-10" db="EMBL/GenBank/DDBJ databases">
        <authorList>
            <person name="de Groot N.N."/>
        </authorList>
    </citation>
    <scope>NUCLEOTIDE SEQUENCE [LARGE SCALE GENOMIC DNA]</scope>
    <source>
        <strain evidence="5 6">DSM 13305</strain>
    </source>
</reference>
<dbReference type="CDD" id="cd06267">
    <property type="entry name" value="PBP1_LacI_sugar_binding-like"/>
    <property type="match status" value="1"/>
</dbReference>
<keyword evidence="3" id="KW-0804">Transcription</keyword>
<proteinExistence type="predicted"/>
<dbReference type="SUPFAM" id="SSF53822">
    <property type="entry name" value="Periplasmic binding protein-like I"/>
    <property type="match status" value="1"/>
</dbReference>
<accession>A0A1H8WQS3</accession>